<protein>
    <recommendedName>
        <fullName evidence="3">Reverse transcriptase zinc-binding domain-containing protein</fullName>
    </recommendedName>
</protein>
<dbReference type="AlphaFoldDB" id="A0A2N9ITX8"/>
<sequence>MGENRAMFIFQDEVDLERVLANGPWSFDRHLVLLTRIDDTIPFSSTCFEHASFWIQIHDLTIKFMTKTACEKIGSTLGIVEHAEHVDQQYRTWLRGEQDHVFRKPHSFSEKNRQDHRSRPSKKGSGETGSAPVTKPGVPKHVEKESIEPLMVISKISPLPNQRKSTFEEQLQEIDMELDRDWCMGISRSMHGKNIDEDAVIGVMGPPGEQLVDVENSKIKKSGPTWKRVRPKHTDVLHDVPIIFSIVGSKRPNLDDFNLEQTTASEHKKRRGDKQQGDTNALMTMAVHALHLMVKMKGPQVLFLMETKLDAVRMEMIRIHLGFENNFTMPSLGSSGGLALIWNEEAMIGARPSQLRRLKKIDNDHSQHNHRLRELRKEVNTLLLQDEIYWRQRSKETWIAAGDWNTKFFHQRAKKRKGRNTTKGFMDSTGVSCDNEARMGTLAIEYFEEIFSSHLCTDMDDTIQVVNRVVNLKMNQHMMSPFTKLEVKQVAFQMHPSKAPRPNEGLSALLRDAGMKNKIHGVAICHGGPKVSHLLFADDRSLFCQANLDECLRVLEVLEKYEKASSQVINKEKTDIFFSKNTQEHIRHNIQQLWGVQGTPNFERYLGLLAMVGRSKMTIFNGLKERVAHQIQGWKEILLSKAGQEILIKSIAQSILTYTMSCFKVPQGWCDDIQVAELIDSNRGGWDLTVLNEVFTVPSVATICAIALPIRLKMKEEMIESSCQEMNRRAWKKIWKLRIPNKVKIHLWRACMDALPTRQGLSRRHLLYDSTCPVCQVDSETVTHALWACPHARNVWALIPGRLQKLQVATIDFFLLARRFTQLLNCQELEVWEVTCWSIWNACNKLFHEAVMTPHK</sequence>
<dbReference type="EMBL" id="OIVN01006204">
    <property type="protein sequence ID" value="SPD27734.1"/>
    <property type="molecule type" value="Genomic_DNA"/>
</dbReference>
<keyword evidence="1" id="KW-0175">Coiled coil</keyword>
<dbReference type="PANTHER" id="PTHR33116">
    <property type="entry name" value="REVERSE TRANSCRIPTASE ZINC-BINDING DOMAIN-CONTAINING PROTEIN-RELATED-RELATED"/>
    <property type="match status" value="1"/>
</dbReference>
<evidence type="ECO:0000256" key="1">
    <source>
        <dbReference type="SAM" id="Coils"/>
    </source>
</evidence>
<accession>A0A2N9ITX8</accession>
<name>A0A2N9ITX8_FAGSY</name>
<dbReference type="PANTHER" id="PTHR33116:SF86">
    <property type="entry name" value="REVERSE TRANSCRIPTASE DOMAIN-CONTAINING PROTEIN"/>
    <property type="match status" value="1"/>
</dbReference>
<organism evidence="4">
    <name type="scientific">Fagus sylvatica</name>
    <name type="common">Beechnut</name>
    <dbReference type="NCBI Taxonomy" id="28930"/>
    <lineage>
        <taxon>Eukaryota</taxon>
        <taxon>Viridiplantae</taxon>
        <taxon>Streptophyta</taxon>
        <taxon>Embryophyta</taxon>
        <taxon>Tracheophyta</taxon>
        <taxon>Spermatophyta</taxon>
        <taxon>Magnoliopsida</taxon>
        <taxon>eudicotyledons</taxon>
        <taxon>Gunneridae</taxon>
        <taxon>Pentapetalae</taxon>
        <taxon>rosids</taxon>
        <taxon>fabids</taxon>
        <taxon>Fagales</taxon>
        <taxon>Fagaceae</taxon>
        <taxon>Fagus</taxon>
    </lineage>
</organism>
<evidence type="ECO:0000256" key="2">
    <source>
        <dbReference type="SAM" id="MobiDB-lite"/>
    </source>
</evidence>
<proteinExistence type="predicted"/>
<reference evidence="4" key="1">
    <citation type="submission" date="2018-02" db="EMBL/GenBank/DDBJ databases">
        <authorList>
            <person name="Cohen D.B."/>
            <person name="Kent A.D."/>
        </authorList>
    </citation>
    <scope>NUCLEOTIDE SEQUENCE</scope>
</reference>
<feature type="compositionally biased region" description="Basic and acidic residues" evidence="2">
    <location>
        <begin position="104"/>
        <end position="118"/>
    </location>
</feature>
<dbReference type="Pfam" id="PF13966">
    <property type="entry name" value="zf-RVT"/>
    <property type="match status" value="1"/>
</dbReference>
<dbReference type="InterPro" id="IPR026960">
    <property type="entry name" value="RVT-Znf"/>
</dbReference>
<evidence type="ECO:0000313" key="4">
    <source>
        <dbReference type="EMBL" id="SPD27734.1"/>
    </source>
</evidence>
<gene>
    <name evidence="4" type="ORF">FSB_LOCUS55616</name>
</gene>
<evidence type="ECO:0000259" key="3">
    <source>
        <dbReference type="Pfam" id="PF13966"/>
    </source>
</evidence>
<feature type="coiled-coil region" evidence="1">
    <location>
        <begin position="358"/>
        <end position="385"/>
    </location>
</feature>
<feature type="region of interest" description="Disordered" evidence="2">
    <location>
        <begin position="104"/>
        <end position="144"/>
    </location>
</feature>
<feature type="domain" description="Reverse transcriptase zinc-binding" evidence="3">
    <location>
        <begin position="727"/>
        <end position="796"/>
    </location>
</feature>